<gene>
    <name evidence="1" type="ORF">ARMGADRAFT_872049</name>
</gene>
<dbReference type="InParanoid" id="A0A2H3CYP0"/>
<accession>A0A2H3CYP0</accession>
<feature type="non-terminal residue" evidence="1">
    <location>
        <position position="108"/>
    </location>
</feature>
<dbReference type="AlphaFoldDB" id="A0A2H3CYP0"/>
<keyword evidence="2" id="KW-1185">Reference proteome</keyword>
<sequence length="108" mass="12551">WSIWEGHGGFLELKGAKYSLPLKGHPEEVGMWIKHYQRIRPKIASICEFADTWWIWWRDMQPEWHNANNGEGVMGSKYQAAIERDWGKLVKQGPNGFTSPLAGLLWWG</sequence>
<evidence type="ECO:0000313" key="2">
    <source>
        <dbReference type="Proteomes" id="UP000217790"/>
    </source>
</evidence>
<name>A0A2H3CYP0_ARMGA</name>
<dbReference type="OrthoDB" id="3250313at2759"/>
<feature type="non-terminal residue" evidence="1">
    <location>
        <position position="1"/>
    </location>
</feature>
<dbReference type="STRING" id="47427.A0A2H3CYP0"/>
<organism evidence="1 2">
    <name type="scientific">Armillaria gallica</name>
    <name type="common">Bulbous honey fungus</name>
    <name type="synonym">Armillaria bulbosa</name>
    <dbReference type="NCBI Taxonomy" id="47427"/>
    <lineage>
        <taxon>Eukaryota</taxon>
        <taxon>Fungi</taxon>
        <taxon>Dikarya</taxon>
        <taxon>Basidiomycota</taxon>
        <taxon>Agaricomycotina</taxon>
        <taxon>Agaricomycetes</taxon>
        <taxon>Agaricomycetidae</taxon>
        <taxon>Agaricales</taxon>
        <taxon>Marasmiineae</taxon>
        <taxon>Physalacriaceae</taxon>
        <taxon>Armillaria</taxon>
    </lineage>
</organism>
<protein>
    <submittedName>
        <fullName evidence="1">Uncharacterized protein</fullName>
    </submittedName>
</protein>
<reference evidence="2" key="1">
    <citation type="journal article" date="2017" name="Nat. Ecol. Evol.">
        <title>Genome expansion and lineage-specific genetic innovations in the forest pathogenic fungi Armillaria.</title>
        <authorList>
            <person name="Sipos G."/>
            <person name="Prasanna A.N."/>
            <person name="Walter M.C."/>
            <person name="O'Connor E."/>
            <person name="Balint B."/>
            <person name="Krizsan K."/>
            <person name="Kiss B."/>
            <person name="Hess J."/>
            <person name="Varga T."/>
            <person name="Slot J."/>
            <person name="Riley R."/>
            <person name="Boka B."/>
            <person name="Rigling D."/>
            <person name="Barry K."/>
            <person name="Lee J."/>
            <person name="Mihaltcheva S."/>
            <person name="LaButti K."/>
            <person name="Lipzen A."/>
            <person name="Waldron R."/>
            <person name="Moloney N.M."/>
            <person name="Sperisen C."/>
            <person name="Kredics L."/>
            <person name="Vagvoelgyi C."/>
            <person name="Patrignani A."/>
            <person name="Fitzpatrick D."/>
            <person name="Nagy I."/>
            <person name="Doyle S."/>
            <person name="Anderson J.B."/>
            <person name="Grigoriev I.V."/>
            <person name="Gueldener U."/>
            <person name="Muensterkoetter M."/>
            <person name="Nagy L.G."/>
        </authorList>
    </citation>
    <scope>NUCLEOTIDE SEQUENCE [LARGE SCALE GENOMIC DNA]</scope>
    <source>
        <strain evidence="2">Ar21-2</strain>
    </source>
</reference>
<proteinExistence type="predicted"/>
<dbReference type="Proteomes" id="UP000217790">
    <property type="component" value="Unassembled WGS sequence"/>
</dbReference>
<dbReference type="EMBL" id="KZ293733">
    <property type="protein sequence ID" value="PBK81203.1"/>
    <property type="molecule type" value="Genomic_DNA"/>
</dbReference>
<evidence type="ECO:0000313" key="1">
    <source>
        <dbReference type="EMBL" id="PBK81203.1"/>
    </source>
</evidence>